<evidence type="ECO:0000256" key="4">
    <source>
        <dbReference type="PROSITE-ProRule" id="PRU00182"/>
    </source>
</evidence>
<dbReference type="PROSITE" id="PS50889">
    <property type="entry name" value="S4"/>
    <property type="match status" value="1"/>
</dbReference>
<dbReference type="SUPFAM" id="SSF55174">
    <property type="entry name" value="Alpha-L RNA-binding motif"/>
    <property type="match status" value="1"/>
</dbReference>
<protein>
    <recommendedName>
        <fullName evidence="5">Pseudouridine synthase</fullName>
        <ecNumber evidence="5">5.4.99.-</ecNumber>
    </recommendedName>
</protein>
<sequence>MKGQGKQTQRLDKLLTHMGFGSRSDIKRQVKQGSVTVNGTVAKDSGMQVHPYRDRIEVEGETVNYKEFIYLMLHKPPGVISATEDARERTVLDLLDEEERHFEPFPVGRLDKDTEGLLLLTNDGKLAHELLSPRRHVPKTYEATVAGDVGEEDAARFAEGVELDDGYVTLPARLTLLSKTQTEGGPLSYISLVIHEGKFHQVKRMFEAIGKKVLYLKRTEMGPLRLDPGLPLGAYRELSTEELASLNREMSEGH</sequence>
<dbReference type="EC" id="5.4.99.-" evidence="5"/>
<dbReference type="PANTHER" id="PTHR47683">
    <property type="entry name" value="PSEUDOURIDINE SYNTHASE FAMILY PROTEIN-RELATED"/>
    <property type="match status" value="1"/>
</dbReference>
<keyword evidence="8" id="KW-1185">Reference proteome</keyword>
<organism evidence="7 8">
    <name type="scientific">Paenibacillus enshidis</name>
    <dbReference type="NCBI Taxonomy" id="1458439"/>
    <lineage>
        <taxon>Bacteria</taxon>
        <taxon>Bacillati</taxon>
        <taxon>Bacillota</taxon>
        <taxon>Bacilli</taxon>
        <taxon>Bacillales</taxon>
        <taxon>Paenibacillaceae</taxon>
        <taxon>Paenibacillus</taxon>
    </lineage>
</organism>
<dbReference type="InterPro" id="IPR036986">
    <property type="entry name" value="S4_RNA-bd_sf"/>
</dbReference>
<dbReference type="Gene3D" id="3.30.70.1560">
    <property type="entry name" value="Alpha-L RNA-binding motif"/>
    <property type="match status" value="1"/>
</dbReference>
<dbReference type="InterPro" id="IPR042092">
    <property type="entry name" value="PsdUridine_s_RsuA/RluB/E/F_cat"/>
</dbReference>
<dbReference type="NCBIfam" id="TIGR00093">
    <property type="entry name" value="pseudouridine synthase"/>
    <property type="match status" value="1"/>
</dbReference>
<dbReference type="InterPro" id="IPR020103">
    <property type="entry name" value="PsdUridine_synth_cat_dom_sf"/>
</dbReference>
<reference evidence="7 8" key="1">
    <citation type="submission" date="2024-09" db="EMBL/GenBank/DDBJ databases">
        <title>Paenibacillus zeirhizospherea sp. nov., isolated from surface of the maize (Zea mays) roots in a horticulture field, Hungary.</title>
        <authorList>
            <person name="Marton D."/>
            <person name="Farkas M."/>
            <person name="Bedics A."/>
            <person name="Toth E."/>
            <person name="Tancsics A."/>
            <person name="Boka K."/>
            <person name="Maroti G."/>
            <person name="Kriszt B."/>
            <person name="Cserhati M."/>
        </authorList>
    </citation>
    <scope>NUCLEOTIDE SEQUENCE [LARGE SCALE GENOMIC DNA]</scope>
    <source>
        <strain evidence="7 8">KCTC 33519</strain>
    </source>
</reference>
<comment type="similarity">
    <text evidence="1 5">Belongs to the pseudouridine synthase RsuA family.</text>
</comment>
<evidence type="ECO:0000256" key="3">
    <source>
        <dbReference type="ARBA" id="ARBA00023235"/>
    </source>
</evidence>
<evidence type="ECO:0000313" key="8">
    <source>
        <dbReference type="Proteomes" id="UP001580346"/>
    </source>
</evidence>
<dbReference type="PROSITE" id="PS01149">
    <property type="entry name" value="PSI_RSU"/>
    <property type="match status" value="1"/>
</dbReference>
<dbReference type="EMBL" id="JBHHMI010000004">
    <property type="protein sequence ID" value="MFB5266402.1"/>
    <property type="molecule type" value="Genomic_DNA"/>
</dbReference>
<dbReference type="PANTHER" id="PTHR47683:SF4">
    <property type="entry name" value="PSEUDOURIDINE SYNTHASE"/>
    <property type="match status" value="1"/>
</dbReference>
<gene>
    <name evidence="7" type="ORF">ACE41H_06330</name>
</gene>
<evidence type="ECO:0000259" key="6">
    <source>
        <dbReference type="SMART" id="SM00363"/>
    </source>
</evidence>
<dbReference type="RefSeq" id="WP_375354102.1">
    <property type="nucleotide sequence ID" value="NZ_JBHHMI010000004.1"/>
</dbReference>
<dbReference type="GO" id="GO:0016853">
    <property type="term" value="F:isomerase activity"/>
    <property type="evidence" value="ECO:0007669"/>
    <property type="project" value="UniProtKB-KW"/>
</dbReference>
<evidence type="ECO:0000313" key="7">
    <source>
        <dbReference type="EMBL" id="MFB5266402.1"/>
    </source>
</evidence>
<dbReference type="InterPro" id="IPR018496">
    <property type="entry name" value="PsdUridine_synth_RsuA/RluB_CS"/>
</dbReference>
<dbReference type="CDD" id="cd02553">
    <property type="entry name" value="PseudoU_synth_RsuA"/>
    <property type="match status" value="1"/>
</dbReference>
<comment type="caution">
    <text evidence="7">The sequence shown here is derived from an EMBL/GenBank/DDBJ whole genome shotgun (WGS) entry which is preliminary data.</text>
</comment>
<dbReference type="InterPro" id="IPR000748">
    <property type="entry name" value="PsdUridine_synth_RsuA/RluB/E/F"/>
</dbReference>
<accession>A0ABV5AQB2</accession>
<dbReference type="Pfam" id="PF00849">
    <property type="entry name" value="PseudoU_synth_2"/>
    <property type="match status" value="1"/>
</dbReference>
<evidence type="ECO:0000256" key="2">
    <source>
        <dbReference type="ARBA" id="ARBA00022884"/>
    </source>
</evidence>
<dbReference type="CDD" id="cd00165">
    <property type="entry name" value="S4"/>
    <property type="match status" value="1"/>
</dbReference>
<feature type="domain" description="RNA-binding S4" evidence="6">
    <location>
        <begin position="9"/>
        <end position="74"/>
    </location>
</feature>
<evidence type="ECO:0000256" key="5">
    <source>
        <dbReference type="RuleBase" id="RU003887"/>
    </source>
</evidence>
<dbReference type="InterPro" id="IPR002942">
    <property type="entry name" value="S4_RNA-bd"/>
</dbReference>
<dbReference type="Gene3D" id="3.10.290.10">
    <property type="entry name" value="RNA-binding S4 domain"/>
    <property type="match status" value="1"/>
</dbReference>
<evidence type="ECO:0000256" key="1">
    <source>
        <dbReference type="ARBA" id="ARBA00008348"/>
    </source>
</evidence>
<name>A0ABV5AQB2_9BACL</name>
<dbReference type="Pfam" id="PF01479">
    <property type="entry name" value="S4"/>
    <property type="match status" value="1"/>
</dbReference>
<dbReference type="InterPro" id="IPR020094">
    <property type="entry name" value="TruA/RsuA/RluB/E/F_N"/>
</dbReference>
<dbReference type="Gene3D" id="3.30.70.580">
    <property type="entry name" value="Pseudouridine synthase I, catalytic domain, N-terminal subdomain"/>
    <property type="match status" value="1"/>
</dbReference>
<dbReference type="InterPro" id="IPR006145">
    <property type="entry name" value="PsdUridine_synth_RsuA/RluA"/>
</dbReference>
<proteinExistence type="inferred from homology"/>
<keyword evidence="3 5" id="KW-0413">Isomerase</keyword>
<dbReference type="SMART" id="SM00363">
    <property type="entry name" value="S4"/>
    <property type="match status" value="1"/>
</dbReference>
<dbReference type="Proteomes" id="UP001580346">
    <property type="component" value="Unassembled WGS sequence"/>
</dbReference>
<dbReference type="InterPro" id="IPR050343">
    <property type="entry name" value="RsuA_PseudoU_synthase"/>
</dbReference>
<keyword evidence="2 4" id="KW-0694">RNA-binding</keyword>
<dbReference type="SUPFAM" id="SSF55120">
    <property type="entry name" value="Pseudouridine synthase"/>
    <property type="match status" value="1"/>
</dbReference>